<dbReference type="EMBL" id="LAZR01023726">
    <property type="protein sequence ID" value="KKL77520.1"/>
    <property type="molecule type" value="Genomic_DNA"/>
</dbReference>
<feature type="non-terminal residue" evidence="1">
    <location>
        <position position="40"/>
    </location>
</feature>
<comment type="caution">
    <text evidence="1">The sequence shown here is derived from an EMBL/GenBank/DDBJ whole genome shotgun (WGS) entry which is preliminary data.</text>
</comment>
<sequence length="40" mass="4751">MADHYHERGEPVPGSLSIIPYTYGCKNCTERRHILWWNGY</sequence>
<name>A0A0F9H7A7_9ZZZZ</name>
<proteinExistence type="predicted"/>
<accession>A0A0F9H7A7</accession>
<dbReference type="AlphaFoldDB" id="A0A0F9H7A7"/>
<reference evidence="1" key="1">
    <citation type="journal article" date="2015" name="Nature">
        <title>Complex archaea that bridge the gap between prokaryotes and eukaryotes.</title>
        <authorList>
            <person name="Spang A."/>
            <person name="Saw J.H."/>
            <person name="Jorgensen S.L."/>
            <person name="Zaremba-Niedzwiedzka K."/>
            <person name="Martijn J."/>
            <person name="Lind A.E."/>
            <person name="van Eijk R."/>
            <person name="Schleper C."/>
            <person name="Guy L."/>
            <person name="Ettema T.J."/>
        </authorList>
    </citation>
    <scope>NUCLEOTIDE SEQUENCE</scope>
</reference>
<organism evidence="1">
    <name type="scientific">marine sediment metagenome</name>
    <dbReference type="NCBI Taxonomy" id="412755"/>
    <lineage>
        <taxon>unclassified sequences</taxon>
        <taxon>metagenomes</taxon>
        <taxon>ecological metagenomes</taxon>
    </lineage>
</organism>
<gene>
    <name evidence="1" type="ORF">LCGC14_2034010</name>
</gene>
<evidence type="ECO:0000313" key="1">
    <source>
        <dbReference type="EMBL" id="KKL77520.1"/>
    </source>
</evidence>
<protein>
    <submittedName>
        <fullName evidence="1">Uncharacterized protein</fullName>
    </submittedName>
</protein>